<dbReference type="RefSeq" id="WP_194538978.1">
    <property type="nucleotide sequence ID" value="NZ_JACEFB010000011.1"/>
</dbReference>
<protein>
    <submittedName>
        <fullName evidence="2">Uncharacterized protein</fullName>
    </submittedName>
</protein>
<accession>A0A7V9ACD2</accession>
<reference evidence="2 3" key="1">
    <citation type="submission" date="2020-07" db="EMBL/GenBank/DDBJ databases">
        <title>Thermogemmata thermophila gen. nov., sp. nov., a novel moderate thermophilic planctomycete from a Kamchatka hot spring.</title>
        <authorList>
            <person name="Elcheninov A.G."/>
            <person name="Podosokorskaya O.A."/>
            <person name="Kovaleva O.L."/>
            <person name="Novikov A."/>
            <person name="Bonch-Osmolovskaya E.A."/>
            <person name="Toshchakov S.V."/>
            <person name="Kublanov I.V."/>
        </authorList>
    </citation>
    <scope>NUCLEOTIDE SEQUENCE [LARGE SCALE GENOMIC DNA]</scope>
    <source>
        <strain evidence="2 3">2918</strain>
    </source>
</reference>
<evidence type="ECO:0000256" key="1">
    <source>
        <dbReference type="SAM" id="MobiDB-lite"/>
    </source>
</evidence>
<dbReference type="Proteomes" id="UP000542342">
    <property type="component" value="Unassembled WGS sequence"/>
</dbReference>
<feature type="region of interest" description="Disordered" evidence="1">
    <location>
        <begin position="76"/>
        <end position="98"/>
    </location>
</feature>
<evidence type="ECO:0000313" key="3">
    <source>
        <dbReference type="Proteomes" id="UP000542342"/>
    </source>
</evidence>
<comment type="caution">
    <text evidence="2">The sequence shown here is derived from an EMBL/GenBank/DDBJ whole genome shotgun (WGS) entry which is preliminary data.</text>
</comment>
<sequence>MTSLLPQFGKPWGRQLLSQKTAAITQNYVETHHGMTPIRAPLFPAQLLSKIARERPTPCGNRGLRQANMARERLSAGLGYTASLPQRQVRTKQNLPQR</sequence>
<name>A0A7V9ACD2_9BACT</name>
<feature type="compositionally biased region" description="Polar residues" evidence="1">
    <location>
        <begin position="83"/>
        <end position="98"/>
    </location>
</feature>
<evidence type="ECO:0000313" key="2">
    <source>
        <dbReference type="EMBL" id="MBA2227151.1"/>
    </source>
</evidence>
<gene>
    <name evidence="2" type="ORF">H0921_13390</name>
</gene>
<organism evidence="2 3">
    <name type="scientific">Thermogemmata fonticola</name>
    <dbReference type="NCBI Taxonomy" id="2755323"/>
    <lineage>
        <taxon>Bacteria</taxon>
        <taxon>Pseudomonadati</taxon>
        <taxon>Planctomycetota</taxon>
        <taxon>Planctomycetia</taxon>
        <taxon>Gemmatales</taxon>
        <taxon>Gemmataceae</taxon>
        <taxon>Thermogemmata</taxon>
    </lineage>
</organism>
<proteinExistence type="predicted"/>
<dbReference type="AlphaFoldDB" id="A0A7V9ACD2"/>
<keyword evidence="3" id="KW-1185">Reference proteome</keyword>
<dbReference type="EMBL" id="JACEFB010000011">
    <property type="protein sequence ID" value="MBA2227151.1"/>
    <property type="molecule type" value="Genomic_DNA"/>
</dbReference>